<dbReference type="PROSITE" id="PS50076">
    <property type="entry name" value="DNAJ_2"/>
    <property type="match status" value="1"/>
</dbReference>
<keyword evidence="2" id="KW-0677">Repeat</keyword>
<evidence type="ECO:0000256" key="7">
    <source>
        <dbReference type="PROSITE-ProRule" id="PRU00546"/>
    </source>
</evidence>
<organism evidence="11 12">
    <name type="scientific">Filobasidium floriforme</name>
    <dbReference type="NCBI Taxonomy" id="5210"/>
    <lineage>
        <taxon>Eukaryota</taxon>
        <taxon>Fungi</taxon>
        <taxon>Dikarya</taxon>
        <taxon>Basidiomycota</taxon>
        <taxon>Agaricomycotina</taxon>
        <taxon>Tremellomycetes</taxon>
        <taxon>Filobasidiales</taxon>
        <taxon>Filobasidiaceae</taxon>
        <taxon>Filobasidium</taxon>
    </lineage>
</organism>
<feature type="domain" description="J" evidence="9">
    <location>
        <begin position="101"/>
        <end position="165"/>
    </location>
</feature>
<dbReference type="InterPro" id="IPR036410">
    <property type="entry name" value="HSP_DnaJ_Cys-rich_dom_sf"/>
</dbReference>
<protein>
    <recommendedName>
        <fullName evidence="6">DnaJ homolog 1, mitochondrial</fullName>
    </recommendedName>
</protein>
<dbReference type="InterPro" id="IPR002939">
    <property type="entry name" value="DnaJ_C"/>
</dbReference>
<dbReference type="InterPro" id="IPR001623">
    <property type="entry name" value="DnaJ_domain"/>
</dbReference>
<dbReference type="GO" id="GO:0006457">
    <property type="term" value="P:protein folding"/>
    <property type="evidence" value="ECO:0007669"/>
    <property type="project" value="InterPro"/>
</dbReference>
<accession>A0A8K0JGS8</accession>
<name>A0A8K0JGS8_9TREE</name>
<dbReference type="InterPro" id="IPR036869">
    <property type="entry name" value="J_dom_sf"/>
</dbReference>
<dbReference type="GO" id="GO:0051082">
    <property type="term" value="F:unfolded protein binding"/>
    <property type="evidence" value="ECO:0007669"/>
    <property type="project" value="InterPro"/>
</dbReference>
<dbReference type="Pfam" id="PF00684">
    <property type="entry name" value="DnaJ_CXXCXGXG"/>
    <property type="match status" value="1"/>
</dbReference>
<dbReference type="AlphaFoldDB" id="A0A8K0JGS8"/>
<evidence type="ECO:0000256" key="8">
    <source>
        <dbReference type="SAM" id="MobiDB-lite"/>
    </source>
</evidence>
<dbReference type="PROSITE" id="PS51188">
    <property type="entry name" value="ZF_CR"/>
    <property type="match status" value="1"/>
</dbReference>
<feature type="region of interest" description="Disordered" evidence="8">
    <location>
        <begin position="23"/>
        <end position="42"/>
    </location>
</feature>
<dbReference type="SUPFAM" id="SSF49493">
    <property type="entry name" value="HSP40/DnaJ peptide-binding domain"/>
    <property type="match status" value="2"/>
</dbReference>
<evidence type="ECO:0000256" key="1">
    <source>
        <dbReference type="ARBA" id="ARBA00022723"/>
    </source>
</evidence>
<dbReference type="Pfam" id="PF01556">
    <property type="entry name" value="DnaJ_C"/>
    <property type="match status" value="1"/>
</dbReference>
<feature type="zinc finger region" description="CR-type" evidence="7">
    <location>
        <begin position="266"/>
        <end position="346"/>
    </location>
</feature>
<dbReference type="GO" id="GO:0031072">
    <property type="term" value="F:heat shock protein binding"/>
    <property type="evidence" value="ECO:0007669"/>
    <property type="project" value="InterPro"/>
</dbReference>
<dbReference type="GO" id="GO:0008270">
    <property type="term" value="F:zinc ion binding"/>
    <property type="evidence" value="ECO:0007669"/>
    <property type="project" value="UniProtKB-KW"/>
</dbReference>
<dbReference type="FunFam" id="2.60.260.20:FF:000005">
    <property type="entry name" value="Chaperone protein dnaJ 1, mitochondrial"/>
    <property type="match status" value="1"/>
</dbReference>
<feature type="region of interest" description="Disordered" evidence="8">
    <location>
        <begin position="488"/>
        <end position="561"/>
    </location>
</feature>
<dbReference type="CDD" id="cd10719">
    <property type="entry name" value="DnaJ_zf"/>
    <property type="match status" value="1"/>
</dbReference>
<evidence type="ECO:0000256" key="2">
    <source>
        <dbReference type="ARBA" id="ARBA00022737"/>
    </source>
</evidence>
<dbReference type="CDD" id="cd10747">
    <property type="entry name" value="DnaJ_C"/>
    <property type="match status" value="1"/>
</dbReference>
<evidence type="ECO:0000259" key="10">
    <source>
        <dbReference type="PROSITE" id="PS51188"/>
    </source>
</evidence>
<dbReference type="Gene3D" id="2.60.260.20">
    <property type="entry name" value="Urease metallochaperone UreE, N-terminal domain"/>
    <property type="match status" value="2"/>
</dbReference>
<dbReference type="HAMAP" id="MF_01152">
    <property type="entry name" value="DnaJ"/>
    <property type="match status" value="1"/>
</dbReference>
<dbReference type="Pfam" id="PF00226">
    <property type="entry name" value="DnaJ"/>
    <property type="match status" value="1"/>
</dbReference>
<keyword evidence="4 7" id="KW-0862">Zinc</keyword>
<evidence type="ECO:0000313" key="11">
    <source>
        <dbReference type="EMBL" id="KAG7529721.1"/>
    </source>
</evidence>
<dbReference type="Gene3D" id="1.10.287.110">
    <property type="entry name" value="DnaJ domain"/>
    <property type="match status" value="1"/>
</dbReference>
<dbReference type="InterPro" id="IPR001305">
    <property type="entry name" value="HSP_DnaJ_Cys-rich_dom"/>
</dbReference>
<dbReference type="Proteomes" id="UP000812966">
    <property type="component" value="Unassembled WGS sequence"/>
</dbReference>
<dbReference type="CDD" id="cd06257">
    <property type="entry name" value="DnaJ"/>
    <property type="match status" value="1"/>
</dbReference>
<dbReference type="InterPro" id="IPR051938">
    <property type="entry name" value="Apopto_cytoskel_mod"/>
</dbReference>
<evidence type="ECO:0000259" key="9">
    <source>
        <dbReference type="PROSITE" id="PS50076"/>
    </source>
</evidence>
<evidence type="ECO:0000256" key="6">
    <source>
        <dbReference type="ARBA" id="ARBA00072890"/>
    </source>
</evidence>
<keyword evidence="3 7" id="KW-0863">Zinc-finger</keyword>
<evidence type="ECO:0000256" key="4">
    <source>
        <dbReference type="ARBA" id="ARBA00022833"/>
    </source>
</evidence>
<dbReference type="SUPFAM" id="SSF46565">
    <property type="entry name" value="Chaperone J-domain"/>
    <property type="match status" value="1"/>
</dbReference>
<sequence>MPPRLPVASLRSLSAIPGQTAPLAAVPSASSSSSTTSTSPYQPPCRQFASFTAAPGASRLLGWKGRRASLPDLRECMTERQYGKSRQFHTSLTDQAAASKNPYSVLGVKKDASQADIKKTYYQLAKKWHPDTNKDKAAHEKFMEIQEAYDTLSDETKRKAYDQYGSASQQPGFDPNAFGRNPFGGGGGGGGFGGFQDFGSAFGGGAGGMGGNASDMFEQLFGAFGGAGGRSGPFGGMGGGAGPRAPARGEDIETVVSISFMDSCSGTKKKVSITPIVECSTCTGSGLKAGAKRDTCTTCRGTGQQTFSLQGMLMASSCQACGGAGSVVRRGDRCGGCEGVGRVKEKRTVEVDIPAGIEDGMKIRMPTAGDIPLSGPGTPGDVLVRVNVQPSKQFRRQGSNLYHTSQVPVHTALLGGRMRIPTLEGDVEVRVKGGTRDGEEAVLKGRGVKSVYGRERGDLVVNWKIVIPRSLTSRQKQILQAYADDVEGRPSYFSTVPPSAPSDSADNDTTAPVSERPDVSMTTTTTDETKGSDEPEQNVPPTDTAPESTGDEAKKTASASG</sequence>
<gene>
    <name evidence="11" type="ORF">FFLO_05448</name>
</gene>
<proteinExistence type="inferred from homology"/>
<dbReference type="PANTHER" id="PTHR44145">
    <property type="entry name" value="DNAJ HOMOLOG SUBFAMILY A MEMBER 3, MITOCHONDRIAL"/>
    <property type="match status" value="1"/>
</dbReference>
<dbReference type="SUPFAM" id="SSF57938">
    <property type="entry name" value="DnaJ/Hsp40 cysteine-rich domain"/>
    <property type="match status" value="1"/>
</dbReference>
<dbReference type="SMART" id="SM00271">
    <property type="entry name" value="DnaJ"/>
    <property type="match status" value="1"/>
</dbReference>
<feature type="compositionally biased region" description="Low complexity" evidence="8">
    <location>
        <begin position="23"/>
        <end position="40"/>
    </location>
</feature>
<keyword evidence="12" id="KW-1185">Reference proteome</keyword>
<dbReference type="PROSITE" id="PS00636">
    <property type="entry name" value="DNAJ_1"/>
    <property type="match status" value="1"/>
</dbReference>
<dbReference type="InterPro" id="IPR008971">
    <property type="entry name" value="HSP40/DnaJ_pept-bd"/>
</dbReference>
<dbReference type="PANTHER" id="PTHR44145:SF3">
    <property type="entry name" value="DNAJ HOMOLOG SUBFAMILY A MEMBER 3, MITOCHONDRIAL"/>
    <property type="match status" value="1"/>
</dbReference>
<reference evidence="11" key="1">
    <citation type="submission" date="2020-04" db="EMBL/GenBank/DDBJ databases">
        <title>Analysis of mating type loci in Filobasidium floriforme.</title>
        <authorList>
            <person name="Nowrousian M."/>
        </authorList>
    </citation>
    <scope>NUCLEOTIDE SEQUENCE</scope>
    <source>
        <strain evidence="11">CBS 6242</strain>
    </source>
</reference>
<dbReference type="Gene3D" id="2.10.230.10">
    <property type="entry name" value="Heat shock protein DnaJ, cysteine-rich domain"/>
    <property type="match status" value="1"/>
</dbReference>
<evidence type="ECO:0000256" key="3">
    <source>
        <dbReference type="ARBA" id="ARBA00022771"/>
    </source>
</evidence>
<dbReference type="FunFam" id="2.10.230.10:FF:000001">
    <property type="entry name" value="DnaJ subfamily A member 2"/>
    <property type="match status" value="1"/>
</dbReference>
<evidence type="ECO:0000256" key="5">
    <source>
        <dbReference type="ARBA" id="ARBA00023186"/>
    </source>
</evidence>
<dbReference type="EMBL" id="JABELV010000138">
    <property type="protein sequence ID" value="KAG7529721.1"/>
    <property type="molecule type" value="Genomic_DNA"/>
</dbReference>
<feature type="domain" description="CR-type" evidence="10">
    <location>
        <begin position="266"/>
        <end position="346"/>
    </location>
</feature>
<keyword evidence="5" id="KW-0143">Chaperone</keyword>
<comment type="caution">
    <text evidence="11">The sequence shown here is derived from an EMBL/GenBank/DDBJ whole genome shotgun (WGS) entry which is preliminary data.</text>
</comment>
<evidence type="ECO:0000313" key="12">
    <source>
        <dbReference type="Proteomes" id="UP000812966"/>
    </source>
</evidence>
<dbReference type="InterPro" id="IPR018253">
    <property type="entry name" value="DnaJ_domain_CS"/>
</dbReference>
<dbReference type="InterPro" id="IPR012724">
    <property type="entry name" value="DnaJ"/>
</dbReference>
<dbReference type="PRINTS" id="PR00625">
    <property type="entry name" value="JDOMAIN"/>
</dbReference>
<keyword evidence="1 7" id="KW-0479">Metal-binding</keyword>
<dbReference type="GO" id="GO:0005524">
    <property type="term" value="F:ATP binding"/>
    <property type="evidence" value="ECO:0007669"/>
    <property type="project" value="InterPro"/>
</dbReference>
<feature type="compositionally biased region" description="Polar residues" evidence="8">
    <location>
        <begin position="492"/>
        <end position="512"/>
    </location>
</feature>
<dbReference type="GO" id="GO:0009408">
    <property type="term" value="P:response to heat"/>
    <property type="evidence" value="ECO:0007669"/>
    <property type="project" value="InterPro"/>
</dbReference>